<dbReference type="InterPro" id="IPR029062">
    <property type="entry name" value="Class_I_gatase-like"/>
</dbReference>
<dbReference type="EMBL" id="FXAZ01000001">
    <property type="protein sequence ID" value="SMG18194.1"/>
    <property type="molecule type" value="Genomic_DNA"/>
</dbReference>
<dbReference type="PANTHER" id="PTHR43130:SF3">
    <property type="entry name" value="HTH-TYPE TRANSCRIPTIONAL REGULATOR RV1931C"/>
    <property type="match status" value="1"/>
</dbReference>
<evidence type="ECO:0000259" key="1">
    <source>
        <dbReference type="Pfam" id="PF01965"/>
    </source>
</evidence>
<dbReference type="Gene3D" id="3.40.50.880">
    <property type="match status" value="1"/>
</dbReference>
<keyword evidence="3" id="KW-1185">Reference proteome</keyword>
<evidence type="ECO:0000313" key="2">
    <source>
        <dbReference type="EMBL" id="SMG18194.1"/>
    </source>
</evidence>
<dbReference type="Pfam" id="PF01965">
    <property type="entry name" value="DJ-1_PfpI"/>
    <property type="match status" value="1"/>
</dbReference>
<protein>
    <submittedName>
        <fullName evidence="2">Cyclohexyl-isocyanide hydratase</fullName>
    </submittedName>
</protein>
<dbReference type="RefSeq" id="WP_085492999.1">
    <property type="nucleotide sequence ID" value="NZ_FXAZ01000001.1"/>
</dbReference>
<proteinExistence type="predicted"/>
<organism evidence="2 3">
    <name type="scientific">Paenibacillus aquistagni</name>
    <dbReference type="NCBI Taxonomy" id="1852522"/>
    <lineage>
        <taxon>Bacteria</taxon>
        <taxon>Bacillati</taxon>
        <taxon>Bacillota</taxon>
        <taxon>Bacilli</taxon>
        <taxon>Bacillales</taxon>
        <taxon>Paenibacillaceae</taxon>
        <taxon>Paenibacillus</taxon>
    </lineage>
</organism>
<dbReference type="InterPro" id="IPR002818">
    <property type="entry name" value="DJ-1/PfpI"/>
</dbReference>
<dbReference type="SUPFAM" id="SSF52317">
    <property type="entry name" value="Class I glutamine amidotransferase-like"/>
    <property type="match status" value="1"/>
</dbReference>
<sequence length="194" mass="21901">MRIAIVVFDGMTLLDATGFYDVMYRLNRIEQHRKVSFELCGMKPSIKDEQGVRVEVDKVRPDLSTYDALYIPGGFGTRYLRYDEEFVGWLRIAEKVKFKIAVSTGSLLLGAAGFLKCKRATIDPNHLDLLKPYCSEVLSSHLVKDQEVITAGGISASIDVGLYLVHLLSGDEVLDEVKQLLDYPFEMEEVVEFQ</sequence>
<gene>
    <name evidence="2" type="ORF">SAMN06295960_0772</name>
</gene>
<dbReference type="AlphaFoldDB" id="A0A1X7ITJ5"/>
<feature type="domain" description="DJ-1/PfpI" evidence="1">
    <location>
        <begin position="1"/>
        <end position="165"/>
    </location>
</feature>
<dbReference type="Proteomes" id="UP000193834">
    <property type="component" value="Unassembled WGS sequence"/>
</dbReference>
<evidence type="ECO:0000313" key="3">
    <source>
        <dbReference type="Proteomes" id="UP000193834"/>
    </source>
</evidence>
<accession>A0A1X7ITJ5</accession>
<dbReference type="InterPro" id="IPR052158">
    <property type="entry name" value="INH-QAR"/>
</dbReference>
<dbReference type="STRING" id="1852522.SAMN06295960_0772"/>
<dbReference type="PANTHER" id="PTHR43130">
    <property type="entry name" value="ARAC-FAMILY TRANSCRIPTIONAL REGULATOR"/>
    <property type="match status" value="1"/>
</dbReference>
<reference evidence="2 3" key="1">
    <citation type="submission" date="2017-04" db="EMBL/GenBank/DDBJ databases">
        <authorList>
            <person name="Afonso C.L."/>
            <person name="Miller P.J."/>
            <person name="Scott M.A."/>
            <person name="Spackman E."/>
            <person name="Goraichik I."/>
            <person name="Dimitrov K.M."/>
            <person name="Suarez D.L."/>
            <person name="Swayne D.E."/>
        </authorList>
    </citation>
    <scope>NUCLEOTIDE SEQUENCE [LARGE SCALE GENOMIC DNA]</scope>
    <source>
        <strain evidence="2 3">11</strain>
    </source>
</reference>
<dbReference type="OrthoDB" id="6382410at2"/>
<name>A0A1X7ITJ5_9BACL</name>